<evidence type="ECO:0000259" key="4">
    <source>
        <dbReference type="PROSITE" id="PS51063"/>
    </source>
</evidence>
<dbReference type="SUPFAM" id="SSF51206">
    <property type="entry name" value="cAMP-binding domain-like"/>
    <property type="match status" value="1"/>
</dbReference>
<evidence type="ECO:0000256" key="3">
    <source>
        <dbReference type="ARBA" id="ARBA00023163"/>
    </source>
</evidence>
<dbReference type="InterPro" id="IPR000595">
    <property type="entry name" value="cNMP-bd_dom"/>
</dbReference>
<dbReference type="Pfam" id="PF13545">
    <property type="entry name" value="HTH_Crp_2"/>
    <property type="match status" value="1"/>
</dbReference>
<sequence length="223" mass="25539">MLNKNYYELLSTHFPAWTKLTKTQQQIIIDNATLISIDKNALIQNTQAGCSGVLIIKEGTLRVYTLSEQGKEITLYRLNAGDICILSASCVIKDITFDIYIDTLTKCELIQILPCAFSRVMQENIYLEALTYKLATQRLCTVTWAMQQMIFTSFDRRLAEFLLNESHTINSDTINMTHEQIAKLMGTAREVVTRMLKYFSTEGYVELMRGKVKILNKKALEKL</sequence>
<dbReference type="Gene3D" id="2.60.120.10">
    <property type="entry name" value="Jelly Rolls"/>
    <property type="match status" value="1"/>
</dbReference>
<name>A0A239U1F4_9FIRM</name>
<dbReference type="InterPro" id="IPR014710">
    <property type="entry name" value="RmlC-like_jellyroll"/>
</dbReference>
<keyword evidence="3" id="KW-0804">Transcription</keyword>
<gene>
    <name evidence="5" type="ORF">SAMEA4364220_01781</name>
</gene>
<dbReference type="InterPro" id="IPR036388">
    <property type="entry name" value="WH-like_DNA-bd_sf"/>
</dbReference>
<dbReference type="GeneID" id="78507770"/>
<dbReference type="eggNOG" id="COG0664">
    <property type="taxonomic scope" value="Bacteria"/>
</dbReference>
<dbReference type="PANTHER" id="PTHR24567:SF26">
    <property type="entry name" value="REGULATORY PROTEIN YEIL"/>
    <property type="match status" value="1"/>
</dbReference>
<dbReference type="PANTHER" id="PTHR24567">
    <property type="entry name" value="CRP FAMILY TRANSCRIPTIONAL REGULATORY PROTEIN"/>
    <property type="match status" value="1"/>
</dbReference>
<dbReference type="Pfam" id="PF00027">
    <property type="entry name" value="cNMP_binding"/>
    <property type="match status" value="1"/>
</dbReference>
<organism evidence="5 6">
    <name type="scientific">Megamonas hypermegale</name>
    <dbReference type="NCBI Taxonomy" id="158847"/>
    <lineage>
        <taxon>Bacteria</taxon>
        <taxon>Bacillati</taxon>
        <taxon>Bacillota</taxon>
        <taxon>Negativicutes</taxon>
        <taxon>Selenomonadales</taxon>
        <taxon>Selenomonadaceae</taxon>
        <taxon>Megamonas</taxon>
    </lineage>
</organism>
<dbReference type="EMBL" id="LT906446">
    <property type="protein sequence ID" value="SNV03459.1"/>
    <property type="molecule type" value="Genomic_DNA"/>
</dbReference>
<evidence type="ECO:0000313" key="6">
    <source>
        <dbReference type="Proteomes" id="UP000215383"/>
    </source>
</evidence>
<dbReference type="InterPro" id="IPR036390">
    <property type="entry name" value="WH_DNA-bd_sf"/>
</dbReference>
<dbReference type="Gene3D" id="1.10.10.10">
    <property type="entry name" value="Winged helix-like DNA-binding domain superfamily/Winged helix DNA-binding domain"/>
    <property type="match status" value="1"/>
</dbReference>
<reference evidence="5 6" key="1">
    <citation type="submission" date="2017-06" db="EMBL/GenBank/DDBJ databases">
        <authorList>
            <consortium name="Pathogen Informatics"/>
        </authorList>
    </citation>
    <scope>NUCLEOTIDE SEQUENCE [LARGE SCALE GENOMIC DNA]</scope>
    <source>
        <strain evidence="5 6">NCTC10570</strain>
    </source>
</reference>
<dbReference type="InterPro" id="IPR012318">
    <property type="entry name" value="HTH_CRP"/>
</dbReference>
<evidence type="ECO:0000256" key="2">
    <source>
        <dbReference type="ARBA" id="ARBA00023125"/>
    </source>
</evidence>
<accession>A0A239U1F4</accession>
<proteinExistence type="predicted"/>
<dbReference type="Proteomes" id="UP000215383">
    <property type="component" value="Chromosome 1"/>
</dbReference>
<dbReference type="GO" id="GO:0005829">
    <property type="term" value="C:cytosol"/>
    <property type="evidence" value="ECO:0007669"/>
    <property type="project" value="TreeGrafter"/>
</dbReference>
<dbReference type="AlphaFoldDB" id="A0A239U1F4"/>
<dbReference type="GO" id="GO:0003700">
    <property type="term" value="F:DNA-binding transcription factor activity"/>
    <property type="evidence" value="ECO:0007669"/>
    <property type="project" value="TreeGrafter"/>
</dbReference>
<dbReference type="OrthoDB" id="9776746at2"/>
<dbReference type="CDD" id="cd00038">
    <property type="entry name" value="CAP_ED"/>
    <property type="match status" value="1"/>
</dbReference>
<protein>
    <submittedName>
        <fullName evidence="5">DNA-binding transcriptional dual regulator Crp</fullName>
    </submittedName>
</protein>
<dbReference type="SMART" id="SM00419">
    <property type="entry name" value="HTH_CRP"/>
    <property type="match status" value="1"/>
</dbReference>
<evidence type="ECO:0000256" key="1">
    <source>
        <dbReference type="ARBA" id="ARBA00023015"/>
    </source>
</evidence>
<keyword evidence="6" id="KW-1185">Reference proteome</keyword>
<evidence type="ECO:0000313" key="5">
    <source>
        <dbReference type="EMBL" id="SNV03459.1"/>
    </source>
</evidence>
<dbReference type="GO" id="GO:0003677">
    <property type="term" value="F:DNA binding"/>
    <property type="evidence" value="ECO:0007669"/>
    <property type="project" value="UniProtKB-KW"/>
</dbReference>
<keyword evidence="2 5" id="KW-0238">DNA-binding</keyword>
<dbReference type="SUPFAM" id="SSF46785">
    <property type="entry name" value="Winged helix' DNA-binding domain"/>
    <property type="match status" value="1"/>
</dbReference>
<dbReference type="InterPro" id="IPR050397">
    <property type="entry name" value="Env_Response_Regulators"/>
</dbReference>
<feature type="domain" description="HTH crp-type" evidence="4">
    <location>
        <begin position="152"/>
        <end position="218"/>
    </location>
</feature>
<keyword evidence="1" id="KW-0805">Transcription regulation</keyword>
<dbReference type="RefSeq" id="WP_027890067.1">
    <property type="nucleotide sequence ID" value="NZ_CALXYH010000018.1"/>
</dbReference>
<dbReference type="InterPro" id="IPR018490">
    <property type="entry name" value="cNMP-bd_dom_sf"/>
</dbReference>
<dbReference type="PROSITE" id="PS51063">
    <property type="entry name" value="HTH_CRP_2"/>
    <property type="match status" value="1"/>
</dbReference>